<sequence length="262" mass="27817">MLSLFIFVIFFVLGFGVWGSDITTYSDGECKKSFNNLHAVNGYPDGVCTQLGMSSNGTPRTFQLARLDDGCAVTIYGANEGPDPCSSSLKIVAQIGTCYNASWVYYSIDGCVQPSASSIILPTTTPTPTSTSTPIATATVANYDASPTTTPISAPGTSHTGAVVGGITGGVAAFAVLLALTMVLLRRQYLGKPLPPPPAYELPDDHALIEAGQGSIMLPEKAYEMGRNSAFEYRVELPADPAFGDKKALHEYARVQRESTWI</sequence>
<name>A0A6A5TR96_9PLEO</name>
<dbReference type="EMBL" id="ML977000">
    <property type="protein sequence ID" value="KAF1954192.1"/>
    <property type="molecule type" value="Genomic_DNA"/>
</dbReference>
<organism evidence="3 4">
    <name type="scientific">Byssothecium circinans</name>
    <dbReference type="NCBI Taxonomy" id="147558"/>
    <lineage>
        <taxon>Eukaryota</taxon>
        <taxon>Fungi</taxon>
        <taxon>Dikarya</taxon>
        <taxon>Ascomycota</taxon>
        <taxon>Pezizomycotina</taxon>
        <taxon>Dothideomycetes</taxon>
        <taxon>Pleosporomycetidae</taxon>
        <taxon>Pleosporales</taxon>
        <taxon>Massarineae</taxon>
        <taxon>Massarinaceae</taxon>
        <taxon>Byssothecium</taxon>
    </lineage>
</organism>
<evidence type="ECO:0000256" key="2">
    <source>
        <dbReference type="SAM" id="SignalP"/>
    </source>
</evidence>
<dbReference type="Proteomes" id="UP000800035">
    <property type="component" value="Unassembled WGS sequence"/>
</dbReference>
<evidence type="ECO:0000313" key="4">
    <source>
        <dbReference type="Proteomes" id="UP000800035"/>
    </source>
</evidence>
<feature type="chain" id="PRO_5025640590" description="Mid2 domain-containing protein" evidence="2">
    <location>
        <begin position="20"/>
        <end position="262"/>
    </location>
</feature>
<dbReference type="AlphaFoldDB" id="A0A6A5TR96"/>
<protein>
    <recommendedName>
        <fullName evidence="5">Mid2 domain-containing protein</fullName>
    </recommendedName>
</protein>
<keyword evidence="1" id="KW-1133">Transmembrane helix</keyword>
<feature type="transmembrane region" description="Helical" evidence="1">
    <location>
        <begin position="162"/>
        <end position="185"/>
    </location>
</feature>
<proteinExistence type="predicted"/>
<evidence type="ECO:0000313" key="3">
    <source>
        <dbReference type="EMBL" id="KAF1954192.1"/>
    </source>
</evidence>
<keyword evidence="1" id="KW-0812">Transmembrane</keyword>
<accession>A0A6A5TR96</accession>
<feature type="signal peptide" evidence="2">
    <location>
        <begin position="1"/>
        <end position="19"/>
    </location>
</feature>
<evidence type="ECO:0008006" key="5">
    <source>
        <dbReference type="Google" id="ProtNLM"/>
    </source>
</evidence>
<evidence type="ECO:0000256" key="1">
    <source>
        <dbReference type="SAM" id="Phobius"/>
    </source>
</evidence>
<gene>
    <name evidence="3" type="ORF">CC80DRAFT_129864</name>
</gene>
<reference evidence="3" key="1">
    <citation type="journal article" date="2020" name="Stud. Mycol.">
        <title>101 Dothideomycetes genomes: a test case for predicting lifestyles and emergence of pathogens.</title>
        <authorList>
            <person name="Haridas S."/>
            <person name="Albert R."/>
            <person name="Binder M."/>
            <person name="Bloem J."/>
            <person name="Labutti K."/>
            <person name="Salamov A."/>
            <person name="Andreopoulos B."/>
            <person name="Baker S."/>
            <person name="Barry K."/>
            <person name="Bills G."/>
            <person name="Bluhm B."/>
            <person name="Cannon C."/>
            <person name="Castanera R."/>
            <person name="Culley D."/>
            <person name="Daum C."/>
            <person name="Ezra D."/>
            <person name="Gonzalez J."/>
            <person name="Henrissat B."/>
            <person name="Kuo A."/>
            <person name="Liang C."/>
            <person name="Lipzen A."/>
            <person name="Lutzoni F."/>
            <person name="Magnuson J."/>
            <person name="Mondo S."/>
            <person name="Nolan M."/>
            <person name="Ohm R."/>
            <person name="Pangilinan J."/>
            <person name="Park H.-J."/>
            <person name="Ramirez L."/>
            <person name="Alfaro M."/>
            <person name="Sun H."/>
            <person name="Tritt A."/>
            <person name="Yoshinaga Y."/>
            <person name="Zwiers L.-H."/>
            <person name="Turgeon B."/>
            <person name="Goodwin S."/>
            <person name="Spatafora J."/>
            <person name="Crous P."/>
            <person name="Grigoriev I."/>
        </authorList>
    </citation>
    <scope>NUCLEOTIDE SEQUENCE</scope>
    <source>
        <strain evidence="3">CBS 675.92</strain>
    </source>
</reference>
<keyword evidence="4" id="KW-1185">Reference proteome</keyword>
<keyword evidence="2" id="KW-0732">Signal</keyword>
<dbReference type="OrthoDB" id="4157427at2759"/>
<keyword evidence="1" id="KW-0472">Membrane</keyword>